<evidence type="ECO:0000313" key="11">
    <source>
        <dbReference type="Proteomes" id="UP001642540"/>
    </source>
</evidence>
<gene>
    <name evidence="10" type="ORF">ODALV1_LOCUS27956</name>
</gene>
<evidence type="ECO:0000256" key="6">
    <source>
        <dbReference type="ARBA" id="ARBA00023002"/>
    </source>
</evidence>
<dbReference type="InterPro" id="IPR001128">
    <property type="entry name" value="Cyt_P450"/>
</dbReference>
<dbReference type="Proteomes" id="UP001642540">
    <property type="component" value="Unassembled WGS sequence"/>
</dbReference>
<dbReference type="PROSITE" id="PS00086">
    <property type="entry name" value="CYTOCHROME_P450"/>
    <property type="match status" value="1"/>
</dbReference>
<dbReference type="PRINTS" id="PR00463">
    <property type="entry name" value="EP450I"/>
</dbReference>
<organism evidence="10 11">
    <name type="scientific">Orchesella dallaii</name>
    <dbReference type="NCBI Taxonomy" id="48710"/>
    <lineage>
        <taxon>Eukaryota</taxon>
        <taxon>Metazoa</taxon>
        <taxon>Ecdysozoa</taxon>
        <taxon>Arthropoda</taxon>
        <taxon>Hexapoda</taxon>
        <taxon>Collembola</taxon>
        <taxon>Entomobryomorpha</taxon>
        <taxon>Entomobryoidea</taxon>
        <taxon>Orchesellidae</taxon>
        <taxon>Orchesellinae</taxon>
        <taxon>Orchesella</taxon>
    </lineage>
</organism>
<evidence type="ECO:0000313" key="10">
    <source>
        <dbReference type="EMBL" id="CAL8139704.1"/>
    </source>
</evidence>
<keyword evidence="4 9" id="KW-0349">Heme</keyword>
<name>A0ABP1RZ83_9HEXA</name>
<dbReference type="PANTHER" id="PTHR24291:SF105">
    <property type="entry name" value="CYTOCHROME P450 4P1-RELATED"/>
    <property type="match status" value="1"/>
</dbReference>
<evidence type="ECO:0000256" key="1">
    <source>
        <dbReference type="ARBA" id="ARBA00001971"/>
    </source>
</evidence>
<protein>
    <recommendedName>
        <fullName evidence="12">Cytochrome P450 4C1</fullName>
    </recommendedName>
</protein>
<keyword evidence="5 9" id="KW-0479">Metal-binding</keyword>
<evidence type="ECO:0000256" key="7">
    <source>
        <dbReference type="ARBA" id="ARBA00023004"/>
    </source>
</evidence>
<dbReference type="PANTHER" id="PTHR24291">
    <property type="entry name" value="CYTOCHROME P450 FAMILY 4"/>
    <property type="match status" value="1"/>
</dbReference>
<comment type="cofactor">
    <cofactor evidence="1">
        <name>heme</name>
        <dbReference type="ChEBI" id="CHEBI:30413"/>
    </cofactor>
</comment>
<dbReference type="InterPro" id="IPR050196">
    <property type="entry name" value="Cytochrome_P450_Monoox"/>
</dbReference>
<dbReference type="InterPro" id="IPR036396">
    <property type="entry name" value="Cyt_P450_sf"/>
</dbReference>
<dbReference type="PRINTS" id="PR00385">
    <property type="entry name" value="P450"/>
</dbReference>
<evidence type="ECO:0000256" key="8">
    <source>
        <dbReference type="ARBA" id="ARBA00023033"/>
    </source>
</evidence>
<evidence type="ECO:0008006" key="12">
    <source>
        <dbReference type="Google" id="ProtNLM"/>
    </source>
</evidence>
<comment type="caution">
    <text evidence="10">The sequence shown here is derived from an EMBL/GenBank/DDBJ whole genome shotgun (WGS) entry which is preliminary data.</text>
</comment>
<evidence type="ECO:0000256" key="9">
    <source>
        <dbReference type="RuleBase" id="RU000461"/>
    </source>
</evidence>
<accession>A0ABP1RZ83</accession>
<dbReference type="InterPro" id="IPR017972">
    <property type="entry name" value="Cyt_P450_CS"/>
</dbReference>
<comment type="similarity">
    <text evidence="3 9">Belongs to the cytochrome P450 family.</text>
</comment>
<sequence length="536" mass="61858">MHYFLKNSSYLVPNLFVNTENDVAFNSEFKFWAAAVIALILVCFTKLQPKIFKLKSKSWIDSLPGPKGLPIIGGLHYFRDLSKTFKILHDWTSLYGPIYRSEGIFNEPIVFLNDASHVQAILSSNHLGLVTKPVRPYDSLFGQFLKNGLLISKGKYWKSHRRTLSRAFTYQSFQGYAKLFNKFTKLLVHDLEKLFDADDEPHQISGLIHCCSLQIICGLEVCGNEEGIIFYESLHKYKIISSKRSMNPLLLFDLFWRLHPLSREYNRLINSMNNVTRKIIEKHKEAKKNDAQCRNNNEAIGNDCIMGKKPCRSMMDEMLASDMTPEEILIEINTVIAAGFESTSLTVHYMLFLLALNPEHQRVCQEEIDGVFNDPVRCENGNLTMDAVGDMKYLERCCYETLRIFPVIFMFQRKPEVAVKLDEERVLPPNTTVAISPILMHNNPEHYPEPDKFQPDRFLPENCRNRHPYAYLPFSAGIRNCIGMKFAIMESKAIAASILRHFEVSTVDKIDDVILLPSIVLTPQRDYKFHLKRRQL</sequence>
<keyword evidence="8 9" id="KW-0503">Monooxygenase</keyword>
<dbReference type="SUPFAM" id="SSF48264">
    <property type="entry name" value="Cytochrome P450"/>
    <property type="match status" value="1"/>
</dbReference>
<dbReference type="Pfam" id="PF00067">
    <property type="entry name" value="p450"/>
    <property type="match status" value="1"/>
</dbReference>
<keyword evidence="7 9" id="KW-0408">Iron</keyword>
<evidence type="ECO:0000256" key="3">
    <source>
        <dbReference type="ARBA" id="ARBA00010617"/>
    </source>
</evidence>
<evidence type="ECO:0000256" key="4">
    <source>
        <dbReference type="ARBA" id="ARBA00022617"/>
    </source>
</evidence>
<dbReference type="Gene3D" id="1.10.630.10">
    <property type="entry name" value="Cytochrome P450"/>
    <property type="match status" value="1"/>
</dbReference>
<reference evidence="10 11" key="1">
    <citation type="submission" date="2024-08" db="EMBL/GenBank/DDBJ databases">
        <authorList>
            <person name="Cucini C."/>
            <person name="Frati F."/>
        </authorList>
    </citation>
    <scope>NUCLEOTIDE SEQUENCE [LARGE SCALE GENOMIC DNA]</scope>
</reference>
<dbReference type="InterPro" id="IPR002401">
    <property type="entry name" value="Cyt_P450_E_grp-I"/>
</dbReference>
<evidence type="ECO:0000256" key="5">
    <source>
        <dbReference type="ARBA" id="ARBA00022723"/>
    </source>
</evidence>
<keyword evidence="11" id="KW-1185">Reference proteome</keyword>
<dbReference type="EMBL" id="CAXLJM020000129">
    <property type="protein sequence ID" value="CAL8139704.1"/>
    <property type="molecule type" value="Genomic_DNA"/>
</dbReference>
<evidence type="ECO:0000256" key="2">
    <source>
        <dbReference type="ARBA" id="ARBA00003690"/>
    </source>
</evidence>
<proteinExistence type="inferred from homology"/>
<comment type="function">
    <text evidence="2">May be involved in the metabolism of insect hormones and in the breakdown of synthetic insecticides.</text>
</comment>
<keyword evidence="6 9" id="KW-0560">Oxidoreductase</keyword>